<keyword evidence="3" id="KW-1185">Reference proteome</keyword>
<evidence type="ECO:0000313" key="2">
    <source>
        <dbReference type="EMBL" id="KAB0402724.1"/>
    </source>
</evidence>
<organism evidence="2 3">
    <name type="scientific">Balaenoptera physalus</name>
    <name type="common">Fin whale</name>
    <name type="synonym">Balaena physalus</name>
    <dbReference type="NCBI Taxonomy" id="9770"/>
    <lineage>
        <taxon>Eukaryota</taxon>
        <taxon>Metazoa</taxon>
        <taxon>Chordata</taxon>
        <taxon>Craniata</taxon>
        <taxon>Vertebrata</taxon>
        <taxon>Euteleostomi</taxon>
        <taxon>Mammalia</taxon>
        <taxon>Eutheria</taxon>
        <taxon>Laurasiatheria</taxon>
        <taxon>Artiodactyla</taxon>
        <taxon>Whippomorpha</taxon>
        <taxon>Cetacea</taxon>
        <taxon>Mysticeti</taxon>
        <taxon>Balaenopteridae</taxon>
        <taxon>Balaenoptera</taxon>
    </lineage>
</organism>
<dbReference type="AlphaFoldDB" id="A0A6A1Q601"/>
<feature type="region of interest" description="Disordered" evidence="1">
    <location>
        <begin position="41"/>
        <end position="136"/>
    </location>
</feature>
<accession>A0A6A1Q601</accession>
<comment type="caution">
    <text evidence="2">The sequence shown here is derived from an EMBL/GenBank/DDBJ whole genome shotgun (WGS) entry which is preliminary data.</text>
</comment>
<gene>
    <name evidence="2" type="ORF">E2I00_019917</name>
</gene>
<feature type="non-terminal residue" evidence="2">
    <location>
        <position position="1"/>
    </location>
</feature>
<feature type="non-terminal residue" evidence="2">
    <location>
        <position position="136"/>
    </location>
</feature>
<sequence>YLKYSHKSNHGGKNAIKGRQRTRICMKYHLKAFITVGVLGGDGQSAAVVNDPERLESHYAPDSSVRSLGTSRSKNGGRASIHQRARPQKNTRPQAEGRGEPSARPSPEHASSVPRWVAPAGVDVSHGNGERVSTPP</sequence>
<feature type="compositionally biased region" description="Polar residues" evidence="1">
    <location>
        <begin position="64"/>
        <end position="74"/>
    </location>
</feature>
<dbReference type="EMBL" id="SGJD01000954">
    <property type="protein sequence ID" value="KAB0402724.1"/>
    <property type="molecule type" value="Genomic_DNA"/>
</dbReference>
<evidence type="ECO:0000256" key="1">
    <source>
        <dbReference type="SAM" id="MobiDB-lite"/>
    </source>
</evidence>
<proteinExistence type="predicted"/>
<evidence type="ECO:0000313" key="3">
    <source>
        <dbReference type="Proteomes" id="UP000437017"/>
    </source>
</evidence>
<dbReference type="Proteomes" id="UP000437017">
    <property type="component" value="Unassembled WGS sequence"/>
</dbReference>
<protein>
    <submittedName>
        <fullName evidence="2">Uncharacterized protein</fullName>
    </submittedName>
</protein>
<name>A0A6A1Q601_BALPH</name>
<reference evidence="2 3" key="1">
    <citation type="journal article" date="2019" name="PLoS ONE">
        <title>Genomic analyses reveal an absence of contemporary introgressive admixture between fin whales and blue whales, despite known hybrids.</title>
        <authorList>
            <person name="Westbury M.V."/>
            <person name="Petersen B."/>
            <person name="Lorenzen E.D."/>
        </authorList>
    </citation>
    <scope>NUCLEOTIDE SEQUENCE [LARGE SCALE GENOMIC DNA]</scope>
    <source>
        <strain evidence="2">FinWhale-01</strain>
    </source>
</reference>